<dbReference type="RefSeq" id="XP_018035551.1">
    <property type="nucleotide sequence ID" value="XM_018178728.1"/>
</dbReference>
<dbReference type="SUPFAM" id="SSF143575">
    <property type="entry name" value="GAS2 domain-like"/>
    <property type="match status" value="1"/>
</dbReference>
<accession>A0A177CCZ0</accession>
<keyword evidence="2" id="KW-0963">Cytoplasm</keyword>
<dbReference type="GeneID" id="28762214"/>
<evidence type="ECO:0000313" key="6">
    <source>
        <dbReference type="EMBL" id="OAG05186.1"/>
    </source>
</evidence>
<dbReference type="Proteomes" id="UP000077069">
    <property type="component" value="Unassembled WGS sequence"/>
</dbReference>
<evidence type="ECO:0000256" key="1">
    <source>
        <dbReference type="ARBA" id="ARBA00004245"/>
    </source>
</evidence>
<feature type="region of interest" description="Disordered" evidence="4">
    <location>
        <begin position="1"/>
        <end position="42"/>
    </location>
</feature>
<comment type="subcellular location">
    <subcellularLocation>
        <location evidence="1">Cytoplasm</location>
        <location evidence="1">Cytoskeleton</location>
    </subcellularLocation>
</comment>
<protein>
    <recommendedName>
        <fullName evidence="5">GAR domain-containing protein</fullName>
    </recommendedName>
</protein>
<reference evidence="6 7" key="1">
    <citation type="submission" date="2016-05" db="EMBL/GenBank/DDBJ databases">
        <title>Comparative analysis of secretome profiles of manganese(II)-oxidizing ascomycete fungi.</title>
        <authorList>
            <consortium name="DOE Joint Genome Institute"/>
            <person name="Zeiner C.A."/>
            <person name="Purvine S.O."/>
            <person name="Zink E.M."/>
            <person name="Wu S."/>
            <person name="Pasa-Tolic L."/>
            <person name="Chaput D.L."/>
            <person name="Haridas S."/>
            <person name="Grigoriev I.V."/>
            <person name="Santelli C.M."/>
            <person name="Hansel C.M."/>
        </authorList>
    </citation>
    <scope>NUCLEOTIDE SEQUENCE [LARGE SCALE GENOMIC DNA]</scope>
    <source>
        <strain evidence="6 7">AP3s5-JAC2a</strain>
    </source>
</reference>
<dbReference type="STRING" id="1460663.A0A177CCZ0"/>
<evidence type="ECO:0000313" key="7">
    <source>
        <dbReference type="Proteomes" id="UP000077069"/>
    </source>
</evidence>
<name>A0A177CCZ0_9PLEO</name>
<evidence type="ECO:0000256" key="3">
    <source>
        <dbReference type="ARBA" id="ARBA00023212"/>
    </source>
</evidence>
<feature type="compositionally biased region" description="Pro residues" evidence="4">
    <location>
        <begin position="774"/>
        <end position="786"/>
    </location>
</feature>
<feature type="region of interest" description="Disordered" evidence="4">
    <location>
        <begin position="479"/>
        <end position="569"/>
    </location>
</feature>
<feature type="compositionally biased region" description="Low complexity" evidence="4">
    <location>
        <begin position="787"/>
        <end position="800"/>
    </location>
</feature>
<dbReference type="InParanoid" id="A0A177CCZ0"/>
<dbReference type="GO" id="GO:0008017">
    <property type="term" value="F:microtubule binding"/>
    <property type="evidence" value="ECO:0007669"/>
    <property type="project" value="InterPro"/>
</dbReference>
<feature type="domain" description="GAR" evidence="5">
    <location>
        <begin position="628"/>
        <end position="711"/>
    </location>
</feature>
<evidence type="ECO:0000256" key="4">
    <source>
        <dbReference type="SAM" id="MobiDB-lite"/>
    </source>
</evidence>
<feature type="compositionally biased region" description="Low complexity" evidence="4">
    <location>
        <begin position="755"/>
        <end position="766"/>
    </location>
</feature>
<evidence type="ECO:0000256" key="2">
    <source>
        <dbReference type="ARBA" id="ARBA00022490"/>
    </source>
</evidence>
<feature type="region of interest" description="Disordered" evidence="4">
    <location>
        <begin position="728"/>
        <end position="820"/>
    </location>
</feature>
<gene>
    <name evidence="6" type="ORF">CC84DRAFT_1165509</name>
</gene>
<dbReference type="OrthoDB" id="5409589at2759"/>
<dbReference type="InterPro" id="IPR036534">
    <property type="entry name" value="GAR_dom_sf"/>
</dbReference>
<organism evidence="6 7">
    <name type="scientific">Paraphaeosphaeria sporulosa</name>
    <dbReference type="NCBI Taxonomy" id="1460663"/>
    <lineage>
        <taxon>Eukaryota</taxon>
        <taxon>Fungi</taxon>
        <taxon>Dikarya</taxon>
        <taxon>Ascomycota</taxon>
        <taxon>Pezizomycotina</taxon>
        <taxon>Dothideomycetes</taxon>
        <taxon>Pleosporomycetidae</taxon>
        <taxon>Pleosporales</taxon>
        <taxon>Massarineae</taxon>
        <taxon>Didymosphaeriaceae</taxon>
        <taxon>Paraphaeosphaeria</taxon>
    </lineage>
</organism>
<feature type="compositionally biased region" description="Basic and acidic residues" evidence="4">
    <location>
        <begin position="858"/>
        <end position="872"/>
    </location>
</feature>
<dbReference type="InterPro" id="IPR003108">
    <property type="entry name" value="GAR_dom"/>
</dbReference>
<sequence length="903" mass="100519">MLSNPPRLLAPESPYRRPSSPTMSPGVRKGRALGSADESHLRDLSPDTTLRAFTQRPMPYDVTRDEYKIFSCIENLTPAERDLGTRVAKAAQRLKSWCDEISQWGWSGSFEQPSEELMERRRKSLQLRIEEHLKHVPASDDLAQLEYWGSLLSVEVQAHEARLDEISDELIALDVEELKGHVLDMHPGSRSRPSSAGYGASRISYKPMDDFNFLITHTLISALPQHFRLKERLQTWTARVTVLREAPRYLDDLKTAQKAMRLGWEALGPPKDPSDDAFETWKKTVDTISGVMRDRVSDLGRRLDKMLDALEGHEDCLPDRWIDVFEGVEGDFGRWTQESRRKVIEFGVRRHASPSTDTREQGGPVAQPDNVVATARADNIGRLVEEHISTSSKGHKNDLRSITAFRPDINIDQPRLVLDTAVDETPNYAETEEVIQDDESMFEEGDTVIHNEIEEDHAEVVQSSSESISPTESQIIITSEDGAQTPLRPHTPRSRRESMESIASDMSYSSSPPRAFSPSPSVRNTTNRTARGPRPALNASMPKRRKNGAEPSAESTPWPPTQFSHTTPTTADDFERKISDVLSTIPAHIRLTSRYGADARNPKASRVVSHKGSKGYLRAARSVSNLKTPELTLSPVKEDFDSANVISGRRSMASYRVDTDIRMYHLTQPGKEHPVKLFIRRVGENGERVMVRVGGGWADLGEYLRQYAEHHGRRTASNGQFEILGLEVGAEPSPRPESVMSARNRRVSSGSQIITPSTTPNRPSTRAGISTNEAPPPMPHLSPTPTPTSSNETSATPSSSESRRSWRGQEVGLAGPKSKKIDLDNEKAEWVEGMMKQARSVSGNLVHQFSPQAPPHGARGESRSESRSESRTSVRGQSSFGDLGKVGGTKRIFMRGSNAVQEH</sequence>
<keyword evidence="3" id="KW-0206">Cytoskeleton</keyword>
<dbReference type="Gene3D" id="3.30.920.20">
    <property type="entry name" value="Gas2-like domain"/>
    <property type="match status" value="1"/>
</dbReference>
<feature type="region of interest" description="Disordered" evidence="4">
    <location>
        <begin position="847"/>
        <end position="903"/>
    </location>
</feature>
<proteinExistence type="predicted"/>
<evidence type="ECO:0000259" key="5">
    <source>
        <dbReference type="PROSITE" id="PS51460"/>
    </source>
</evidence>
<dbReference type="GO" id="GO:0005856">
    <property type="term" value="C:cytoskeleton"/>
    <property type="evidence" value="ECO:0007669"/>
    <property type="project" value="UniProtKB-SubCell"/>
</dbReference>
<dbReference type="PROSITE" id="PS51460">
    <property type="entry name" value="GAR"/>
    <property type="match status" value="1"/>
</dbReference>
<dbReference type="AlphaFoldDB" id="A0A177CCZ0"/>
<dbReference type="Pfam" id="PF02187">
    <property type="entry name" value="GAS2"/>
    <property type="match status" value="1"/>
</dbReference>
<dbReference type="EMBL" id="KV441553">
    <property type="protein sequence ID" value="OAG05186.1"/>
    <property type="molecule type" value="Genomic_DNA"/>
</dbReference>
<feature type="compositionally biased region" description="Low complexity" evidence="4">
    <location>
        <begin position="507"/>
        <end position="521"/>
    </location>
</feature>
<keyword evidence="7" id="KW-1185">Reference proteome</keyword>